<feature type="compositionally biased region" description="Basic and acidic residues" evidence="1">
    <location>
        <begin position="117"/>
        <end position="138"/>
    </location>
</feature>
<keyword evidence="2" id="KW-0732">Signal</keyword>
<feature type="region of interest" description="Disordered" evidence="1">
    <location>
        <begin position="113"/>
        <end position="153"/>
    </location>
</feature>
<evidence type="ECO:0000256" key="2">
    <source>
        <dbReference type="SAM" id="SignalP"/>
    </source>
</evidence>
<protein>
    <submittedName>
        <fullName evidence="3">Uncharacterized protein</fullName>
    </submittedName>
</protein>
<feature type="chain" id="PRO_5012076930" evidence="2">
    <location>
        <begin position="19"/>
        <end position="174"/>
    </location>
</feature>
<dbReference type="AlphaFoldDB" id="A0A1W0E6N0"/>
<dbReference type="EMBL" id="MNPJ01000015">
    <property type="protein sequence ID" value="OQS54927.1"/>
    <property type="molecule type" value="Genomic_DNA"/>
</dbReference>
<keyword evidence="4" id="KW-1185">Reference proteome</keyword>
<evidence type="ECO:0000313" key="3">
    <source>
        <dbReference type="EMBL" id="OQS54927.1"/>
    </source>
</evidence>
<name>A0A1W0E6N0_9MICR</name>
<feature type="signal peptide" evidence="2">
    <location>
        <begin position="1"/>
        <end position="18"/>
    </location>
</feature>
<reference evidence="3 4" key="1">
    <citation type="journal article" date="2017" name="Environ. Microbiol.">
        <title>Decay of the glycolytic pathway and adaptation to intranuclear parasitism within Enterocytozoonidae microsporidia.</title>
        <authorList>
            <person name="Wiredu Boakye D."/>
            <person name="Jaroenlak P."/>
            <person name="Prachumwat A."/>
            <person name="Williams T.A."/>
            <person name="Bateman K.S."/>
            <person name="Itsathitphaisarn O."/>
            <person name="Sritunyalucksana K."/>
            <person name="Paszkiewicz K.H."/>
            <person name="Moore K.A."/>
            <person name="Stentiford G.D."/>
            <person name="Williams B.A."/>
        </authorList>
    </citation>
    <scope>NUCLEOTIDE SEQUENCE [LARGE SCALE GENOMIC DNA]</scope>
    <source>
        <strain evidence="3 4">TH1</strain>
    </source>
</reference>
<evidence type="ECO:0000313" key="4">
    <source>
        <dbReference type="Proteomes" id="UP000192758"/>
    </source>
</evidence>
<evidence type="ECO:0000256" key="1">
    <source>
        <dbReference type="SAM" id="MobiDB-lite"/>
    </source>
</evidence>
<accession>A0A1W0E6N0</accession>
<dbReference type="Proteomes" id="UP000192758">
    <property type="component" value="Unassembled WGS sequence"/>
</dbReference>
<comment type="caution">
    <text evidence="3">The sequence shown here is derived from an EMBL/GenBank/DDBJ whole genome shotgun (WGS) entry which is preliminary data.</text>
</comment>
<organism evidence="3 4">
    <name type="scientific">Ecytonucleospora hepatopenaei</name>
    <dbReference type="NCBI Taxonomy" id="646526"/>
    <lineage>
        <taxon>Eukaryota</taxon>
        <taxon>Fungi</taxon>
        <taxon>Fungi incertae sedis</taxon>
        <taxon>Microsporidia</taxon>
        <taxon>Enterocytozoonidae</taxon>
        <taxon>Ecytonucleospora</taxon>
    </lineage>
</organism>
<gene>
    <name evidence="3" type="ORF">EHP00_958</name>
</gene>
<sequence>MLFFLLVSQMIMLISCAAQTYDTRNTNNNYYNQQTQNKMNPAQHNSGVYLTNPLGNKQTMFIVGENKLTIQEFENENMVNETTIPWNINELYAHFNSSETSEDLPVGSALTNAHKNATKDESPLDREGKNTEKKKSETKNITTQKREKTSRKSNGLKTNTTFLLVFFSVLLYVC</sequence>
<dbReference type="VEuPathDB" id="MicrosporidiaDB:EHP00_958"/>
<proteinExistence type="predicted"/>